<evidence type="ECO:0000259" key="2">
    <source>
        <dbReference type="Pfam" id="PF04069"/>
    </source>
</evidence>
<dbReference type="OrthoDB" id="9787902at2"/>
<dbReference type="AlphaFoldDB" id="A0A1I7BG98"/>
<accession>A0A1I7BG98</accession>
<proteinExistence type="predicted"/>
<evidence type="ECO:0000313" key="4">
    <source>
        <dbReference type="Proteomes" id="UP000198844"/>
    </source>
</evidence>
<organism evidence="3 4">
    <name type="scientific">Paraburkholderia aspalathi</name>
    <dbReference type="NCBI Taxonomy" id="1324617"/>
    <lineage>
        <taxon>Bacteria</taxon>
        <taxon>Pseudomonadati</taxon>
        <taxon>Pseudomonadota</taxon>
        <taxon>Betaproteobacteria</taxon>
        <taxon>Burkholderiales</taxon>
        <taxon>Burkholderiaceae</taxon>
        <taxon>Paraburkholderia</taxon>
    </lineage>
</organism>
<name>A0A1I7BG98_9BURK</name>
<dbReference type="GO" id="GO:0043190">
    <property type="term" value="C:ATP-binding cassette (ABC) transporter complex"/>
    <property type="evidence" value="ECO:0007669"/>
    <property type="project" value="InterPro"/>
</dbReference>
<reference evidence="3 4" key="1">
    <citation type="submission" date="2016-10" db="EMBL/GenBank/DDBJ databases">
        <authorList>
            <person name="de Groot N.N."/>
        </authorList>
    </citation>
    <scope>NUCLEOTIDE SEQUENCE [LARGE SCALE GENOMIC DNA]</scope>
    <source>
        <strain evidence="3 4">LMG 27731</strain>
    </source>
</reference>
<feature type="domain" description="ABC-type glycine betaine transport system substrate-binding" evidence="2">
    <location>
        <begin position="38"/>
        <end position="325"/>
    </location>
</feature>
<dbReference type="Gene3D" id="3.10.105.10">
    <property type="entry name" value="Dipeptide-binding Protein, Domain 3"/>
    <property type="match status" value="1"/>
</dbReference>
<feature type="signal peptide" evidence="1">
    <location>
        <begin position="1"/>
        <end position="26"/>
    </location>
</feature>
<dbReference type="Pfam" id="PF04069">
    <property type="entry name" value="OpuAC"/>
    <property type="match status" value="1"/>
</dbReference>
<dbReference type="SUPFAM" id="SSF53850">
    <property type="entry name" value="Periplasmic binding protein-like II"/>
    <property type="match status" value="1"/>
</dbReference>
<keyword evidence="1" id="KW-0732">Signal</keyword>
<dbReference type="Gene3D" id="3.40.190.10">
    <property type="entry name" value="Periplasmic binding protein-like II"/>
    <property type="match status" value="1"/>
</dbReference>
<dbReference type="InterPro" id="IPR007210">
    <property type="entry name" value="ABC_Gly_betaine_transp_sub-bd"/>
</dbReference>
<sequence length="348" mass="37930">MFNCIARRIVVGLVLGAAALAQHAHAAATDSAWCASGKPVKFAEMGWDSARFMTEVIRYVLEKGYGCKTDQTPGTNAIALQGVVMNDLNVMVEYWSGRTPAYESAAREGKVRILGSLISGGSVEGYYVPEYVIKGDPARGIKPLAPELRSITDLPKYKGLFADDEDPSKGRLYNCPIGWQCEADTVQKMKAYRLDSAFTDFHPGSGPALDSAIESAYTRGKPILFYYWEPSTILGRFKAVRLVEPAFNEACWKTINGSKDGNPCGSASPPTALRIVVSNALYSADPQIVGLFEKVQFPMESINAVLARMASAKTPPRQAAIEFLKANPDMLSHWVPAYVSSRVRSSLQ</sequence>
<dbReference type="GO" id="GO:0022857">
    <property type="term" value="F:transmembrane transporter activity"/>
    <property type="evidence" value="ECO:0007669"/>
    <property type="project" value="InterPro"/>
</dbReference>
<evidence type="ECO:0000256" key="1">
    <source>
        <dbReference type="SAM" id="SignalP"/>
    </source>
</evidence>
<feature type="chain" id="PRO_5011665417" evidence="1">
    <location>
        <begin position="27"/>
        <end position="348"/>
    </location>
</feature>
<protein>
    <submittedName>
        <fullName evidence="3">Glycine betaine/proline transport system substrate-binding protein</fullName>
    </submittedName>
</protein>
<gene>
    <name evidence="3" type="ORF">SAMN05192563_1004458</name>
</gene>
<dbReference type="Gene3D" id="3.40.190.100">
    <property type="entry name" value="Glycine betaine-binding periplasmic protein, domain 2"/>
    <property type="match status" value="1"/>
</dbReference>
<dbReference type="CDD" id="cd13641">
    <property type="entry name" value="PBP2_HisX_like"/>
    <property type="match status" value="1"/>
</dbReference>
<dbReference type="EMBL" id="FPBH01000004">
    <property type="protein sequence ID" value="SFT86190.1"/>
    <property type="molecule type" value="Genomic_DNA"/>
</dbReference>
<dbReference type="RefSeq" id="WP_093634030.1">
    <property type="nucleotide sequence ID" value="NZ_FPBH01000004.1"/>
</dbReference>
<evidence type="ECO:0000313" key="3">
    <source>
        <dbReference type="EMBL" id="SFT86190.1"/>
    </source>
</evidence>
<dbReference type="Proteomes" id="UP000198844">
    <property type="component" value="Unassembled WGS sequence"/>
</dbReference>